<dbReference type="Gene3D" id="3.60.10.10">
    <property type="entry name" value="Endonuclease/exonuclease/phosphatase"/>
    <property type="match status" value="1"/>
</dbReference>
<evidence type="ECO:0000256" key="8">
    <source>
        <dbReference type="ARBA" id="ARBA00023204"/>
    </source>
</evidence>
<evidence type="ECO:0000313" key="11">
    <source>
        <dbReference type="Proteomes" id="UP001499854"/>
    </source>
</evidence>
<dbReference type="InterPro" id="IPR051547">
    <property type="entry name" value="TDP2-like"/>
</dbReference>
<evidence type="ECO:0000256" key="4">
    <source>
        <dbReference type="ARBA" id="ARBA00022723"/>
    </source>
</evidence>
<evidence type="ECO:0000259" key="9">
    <source>
        <dbReference type="Pfam" id="PF03372"/>
    </source>
</evidence>
<keyword evidence="7" id="KW-0460">Magnesium</keyword>
<dbReference type="Proteomes" id="UP001499854">
    <property type="component" value="Unassembled WGS sequence"/>
</dbReference>
<reference evidence="11" key="1">
    <citation type="journal article" date="2019" name="Int. J. Syst. Evol. Microbiol.">
        <title>The Global Catalogue of Microorganisms (GCM) 10K type strain sequencing project: providing services to taxonomists for standard genome sequencing and annotation.</title>
        <authorList>
            <consortium name="The Broad Institute Genomics Platform"/>
            <consortium name="The Broad Institute Genome Sequencing Center for Infectious Disease"/>
            <person name="Wu L."/>
            <person name="Ma J."/>
        </authorList>
    </citation>
    <scope>NUCLEOTIDE SEQUENCE [LARGE SCALE GENOMIC DNA]</scope>
    <source>
        <strain evidence="11">JCM 16013</strain>
    </source>
</reference>
<sequence length="239" mass="26071">MVIAMAETVRILSYNVRSLRDDRAALARVVRACAPDVVCVQESPRFFGWRRAARAMAAAFGLDVVIGGADASGNLLLAGGRVRITAKETLYLRHRRGLHLRGMAMAAVTVGQSAFTVASTHLSLDDAQRRDQAGEVLERLDAFAERERTPTRVLCGDFNSRPDSSEWVTLTSRLADAWQAAPEGEEYTSTAKDPYQRLDAVFVSRDATVMRAGVPTDLARQADMAIASDHRPVLAVVTI</sequence>
<comment type="cofactor">
    <cofactor evidence="2">
        <name>Mg(2+)</name>
        <dbReference type="ChEBI" id="CHEBI:18420"/>
    </cofactor>
</comment>
<keyword evidence="5" id="KW-0227">DNA damage</keyword>
<keyword evidence="11" id="KW-1185">Reference proteome</keyword>
<evidence type="ECO:0000256" key="1">
    <source>
        <dbReference type="ARBA" id="ARBA00001936"/>
    </source>
</evidence>
<protein>
    <submittedName>
        <fullName evidence="10">Endonuclease/exonuclease/phosphatase family protein</fullName>
    </submittedName>
</protein>
<gene>
    <name evidence="10" type="ORF">GCM10009838_37890</name>
</gene>
<keyword evidence="4" id="KW-0479">Metal-binding</keyword>
<dbReference type="Pfam" id="PF03372">
    <property type="entry name" value="Exo_endo_phos"/>
    <property type="match status" value="1"/>
</dbReference>
<comment type="caution">
    <text evidence="10">The sequence shown here is derived from an EMBL/GenBank/DDBJ whole genome shotgun (WGS) entry which is preliminary data.</text>
</comment>
<evidence type="ECO:0000256" key="6">
    <source>
        <dbReference type="ARBA" id="ARBA00022801"/>
    </source>
</evidence>
<dbReference type="GO" id="GO:0004519">
    <property type="term" value="F:endonuclease activity"/>
    <property type="evidence" value="ECO:0007669"/>
    <property type="project" value="UniProtKB-KW"/>
</dbReference>
<accession>A0ABP5D599</accession>
<evidence type="ECO:0000256" key="2">
    <source>
        <dbReference type="ARBA" id="ARBA00001946"/>
    </source>
</evidence>
<dbReference type="PANTHER" id="PTHR15822">
    <property type="entry name" value="TRAF AND TNF RECEPTOR-ASSOCIATED PROTEIN"/>
    <property type="match status" value="1"/>
</dbReference>
<organism evidence="10 11">
    <name type="scientific">Catenulispora subtropica</name>
    <dbReference type="NCBI Taxonomy" id="450798"/>
    <lineage>
        <taxon>Bacteria</taxon>
        <taxon>Bacillati</taxon>
        <taxon>Actinomycetota</taxon>
        <taxon>Actinomycetes</taxon>
        <taxon>Catenulisporales</taxon>
        <taxon>Catenulisporaceae</taxon>
        <taxon>Catenulispora</taxon>
    </lineage>
</organism>
<name>A0ABP5D599_9ACTN</name>
<evidence type="ECO:0000256" key="5">
    <source>
        <dbReference type="ARBA" id="ARBA00022763"/>
    </source>
</evidence>
<keyword evidence="10" id="KW-0255">Endonuclease</keyword>
<dbReference type="PANTHER" id="PTHR15822:SF4">
    <property type="entry name" value="TYROSYL-DNA PHOSPHODIESTERASE 2"/>
    <property type="match status" value="1"/>
</dbReference>
<evidence type="ECO:0000313" key="10">
    <source>
        <dbReference type="EMBL" id="GAA1974342.1"/>
    </source>
</evidence>
<keyword evidence="8" id="KW-0234">DNA repair</keyword>
<feature type="domain" description="Endonuclease/exonuclease/phosphatase" evidence="9">
    <location>
        <begin position="12"/>
        <end position="230"/>
    </location>
</feature>
<dbReference type="InterPro" id="IPR005135">
    <property type="entry name" value="Endo/exonuclease/phosphatase"/>
</dbReference>
<evidence type="ECO:0000256" key="7">
    <source>
        <dbReference type="ARBA" id="ARBA00022842"/>
    </source>
</evidence>
<evidence type="ECO:0000256" key="3">
    <source>
        <dbReference type="ARBA" id="ARBA00022722"/>
    </source>
</evidence>
<keyword evidence="6" id="KW-0378">Hydrolase</keyword>
<comment type="cofactor">
    <cofactor evidence="1">
        <name>Mn(2+)</name>
        <dbReference type="ChEBI" id="CHEBI:29035"/>
    </cofactor>
</comment>
<dbReference type="InterPro" id="IPR036691">
    <property type="entry name" value="Endo/exonu/phosph_ase_sf"/>
</dbReference>
<proteinExistence type="predicted"/>
<keyword evidence="3" id="KW-0540">Nuclease</keyword>
<dbReference type="EMBL" id="BAAAQM010000020">
    <property type="protein sequence ID" value="GAA1974342.1"/>
    <property type="molecule type" value="Genomic_DNA"/>
</dbReference>
<dbReference type="SUPFAM" id="SSF56219">
    <property type="entry name" value="DNase I-like"/>
    <property type="match status" value="1"/>
</dbReference>